<dbReference type="Proteomes" id="UP000095463">
    <property type="component" value="Unassembled WGS sequence"/>
</dbReference>
<dbReference type="InterPro" id="IPR004276">
    <property type="entry name" value="GlycoTrans_28_N"/>
</dbReference>
<dbReference type="EMBL" id="LAJE02000173">
    <property type="protein sequence ID" value="OEO31033.1"/>
    <property type="molecule type" value="Genomic_DNA"/>
</dbReference>
<protein>
    <submittedName>
        <fullName evidence="3">Glycosyl transferase</fullName>
    </submittedName>
</protein>
<evidence type="ECO:0000313" key="3">
    <source>
        <dbReference type="EMBL" id="OEO31033.1"/>
    </source>
</evidence>
<accession>A0A1E5XR31</accession>
<dbReference type="OrthoDB" id="9805366at2"/>
<dbReference type="Pfam" id="PF06722">
    <property type="entry name" value="EryCIII-like_C"/>
    <property type="match status" value="1"/>
</dbReference>
<feature type="domain" description="Erythromycin biosynthesis protein CIII-like C-terminal" evidence="2">
    <location>
        <begin position="297"/>
        <end position="392"/>
    </location>
</feature>
<evidence type="ECO:0000259" key="1">
    <source>
        <dbReference type="Pfam" id="PF03033"/>
    </source>
</evidence>
<dbReference type="PANTHER" id="PTHR48050">
    <property type="entry name" value="STEROL 3-BETA-GLUCOSYLTRANSFERASE"/>
    <property type="match status" value="1"/>
</dbReference>
<comment type="caution">
    <text evidence="3">The sequence shown here is derived from an EMBL/GenBank/DDBJ whole genome shotgun (WGS) entry which is preliminary data.</text>
</comment>
<dbReference type="GO" id="GO:0016758">
    <property type="term" value="F:hexosyltransferase activity"/>
    <property type="evidence" value="ECO:0007669"/>
    <property type="project" value="InterPro"/>
</dbReference>
<dbReference type="InterPro" id="IPR002213">
    <property type="entry name" value="UDP_glucos_trans"/>
</dbReference>
<dbReference type="Pfam" id="PF03033">
    <property type="entry name" value="Glyco_transf_28"/>
    <property type="match status" value="1"/>
</dbReference>
<dbReference type="CDD" id="cd03784">
    <property type="entry name" value="GT1_Gtf-like"/>
    <property type="match status" value="1"/>
</dbReference>
<gene>
    <name evidence="3" type="ORF">VW23_018255</name>
</gene>
<evidence type="ECO:0000313" key="4">
    <source>
        <dbReference type="Proteomes" id="UP000095463"/>
    </source>
</evidence>
<name>A0A1E5XR31_9HYPH</name>
<feature type="domain" description="Glycosyltransferase family 28 N-terminal" evidence="1">
    <location>
        <begin position="3"/>
        <end position="138"/>
    </location>
</feature>
<dbReference type="GO" id="GO:0005975">
    <property type="term" value="P:carbohydrate metabolic process"/>
    <property type="evidence" value="ECO:0007669"/>
    <property type="project" value="InterPro"/>
</dbReference>
<dbReference type="InterPro" id="IPR050426">
    <property type="entry name" value="Glycosyltransferase_28"/>
</dbReference>
<dbReference type="GO" id="GO:0033072">
    <property type="term" value="P:vancomycin biosynthetic process"/>
    <property type="evidence" value="ECO:0007669"/>
    <property type="project" value="UniProtKB-ARBA"/>
</dbReference>
<dbReference type="GO" id="GO:0008194">
    <property type="term" value="F:UDP-glycosyltransferase activity"/>
    <property type="evidence" value="ECO:0007669"/>
    <property type="project" value="InterPro"/>
</dbReference>
<dbReference type="PANTHER" id="PTHR48050:SF13">
    <property type="entry name" value="STEROL 3-BETA-GLUCOSYLTRANSFERASE UGT80A2"/>
    <property type="match status" value="1"/>
</dbReference>
<evidence type="ECO:0000259" key="2">
    <source>
        <dbReference type="Pfam" id="PF06722"/>
    </source>
</evidence>
<dbReference type="InterPro" id="IPR010610">
    <property type="entry name" value="EryCIII-like_C"/>
</dbReference>
<dbReference type="FunFam" id="3.40.50.2000:FF:000009">
    <property type="entry name" value="Sterol 3-beta-glucosyltransferase UGT80A2"/>
    <property type="match status" value="1"/>
</dbReference>
<dbReference type="SUPFAM" id="SSF53756">
    <property type="entry name" value="UDP-Glycosyltransferase/glycogen phosphorylase"/>
    <property type="match status" value="1"/>
</dbReference>
<keyword evidence="4" id="KW-1185">Reference proteome</keyword>
<sequence length="428" mass="45288">MRVAIHTLGTRGDVQPYLALALGLKAAGHEVLIAAPSQFEAFIASRGIAFAHLPGEFLALMETPEAKAAMSGSGGFAAGFKLIKHFKPIGRKELTLEWAAAKAFQPELIIYHPKAIAAPHIAEKLGCPAVLASPLPGFTPTRAFASPLVPFRSLGPLNRLTHSLMAGSGEAIFRRMVAEWRAAELGLKTRPTRPLKPAATLYGYSQYVMPVPSDWPDSVAVTGYWFLDDDKNWTPDPRLSSFLGSGEAPVYVGFGSMPGLDPVEMTSMIIEALARAGRRGVLATGGGAIGGPAPAADHVHVIEGAPHDKLFPLMSACVHHGGAGTTAASLRAGKPTVICPFFGDQPFWGRRVAELGAGPPPIDRRRLSAQTLAEAIALATGDAAIRRQATALGTRIDAEDGVGRSIDFLERRQLLASPLTNLKPVMPS</sequence>
<proteinExistence type="predicted"/>
<keyword evidence="3" id="KW-0808">Transferase</keyword>
<dbReference type="AlphaFoldDB" id="A0A1E5XR31"/>
<dbReference type="RefSeq" id="WP_069909769.1">
    <property type="nucleotide sequence ID" value="NZ_LAJE02000173.1"/>
</dbReference>
<dbReference type="Gene3D" id="3.40.50.2000">
    <property type="entry name" value="Glycogen Phosphorylase B"/>
    <property type="match status" value="2"/>
</dbReference>
<reference evidence="3 4" key="1">
    <citation type="journal article" date="2015" name="Genome Announc.">
        <title>Genome Assemblies of Three Soil-Associated Devosia species: D. insulae, D. limi, and D. soli.</title>
        <authorList>
            <person name="Hassan Y.I."/>
            <person name="Lepp D."/>
            <person name="Zhou T."/>
        </authorList>
    </citation>
    <scope>NUCLEOTIDE SEQUENCE [LARGE SCALE GENOMIC DNA]</scope>
    <source>
        <strain evidence="3 4">DS-56</strain>
    </source>
</reference>
<organism evidence="3 4">
    <name type="scientific">Devosia insulae DS-56</name>
    <dbReference type="NCBI Taxonomy" id="1116389"/>
    <lineage>
        <taxon>Bacteria</taxon>
        <taxon>Pseudomonadati</taxon>
        <taxon>Pseudomonadota</taxon>
        <taxon>Alphaproteobacteria</taxon>
        <taxon>Hyphomicrobiales</taxon>
        <taxon>Devosiaceae</taxon>
        <taxon>Devosia</taxon>
    </lineage>
</organism>